<evidence type="ECO:0000313" key="2">
    <source>
        <dbReference type="Proteomes" id="UP000184207"/>
    </source>
</evidence>
<gene>
    <name evidence="1" type="ORF">SAMN02745226_01659</name>
</gene>
<dbReference type="Proteomes" id="UP000184207">
    <property type="component" value="Unassembled WGS sequence"/>
</dbReference>
<proteinExistence type="predicted"/>
<dbReference type="RefSeq" id="WP_072760372.1">
    <property type="nucleotide sequence ID" value="NZ_FRDJ01000010.1"/>
</dbReference>
<reference evidence="2" key="1">
    <citation type="submission" date="2016-12" db="EMBL/GenBank/DDBJ databases">
        <authorList>
            <person name="Varghese N."/>
            <person name="Submissions S."/>
        </authorList>
    </citation>
    <scope>NUCLEOTIDE SEQUENCE [LARGE SCALE GENOMIC DNA]</scope>
    <source>
        <strain evidence="2">DSM 13020</strain>
    </source>
</reference>
<protein>
    <submittedName>
        <fullName evidence="1">CRISPR-associated (Cas) DxTHG family protein</fullName>
    </submittedName>
</protein>
<name>A0A1M7T799_FERGO</name>
<keyword evidence="2" id="KW-1185">Reference proteome</keyword>
<dbReference type="EMBL" id="FRDJ01000010">
    <property type="protein sequence ID" value="SHN66574.1"/>
    <property type="molecule type" value="Genomic_DNA"/>
</dbReference>
<dbReference type="AlphaFoldDB" id="A0A1M7T799"/>
<sequence>MSTMVVLFTPSKENILVEKSVYKFSNGSTATGMYFLRAMTRYVKGRKDLTKILIFAEEDCEIRALEELAGYENTKARRNDIKELERIISETYGAKTSITVLPSIRCIKTDEDNIEYQQTLLRAIIQHLSTDIENVYIDITYANNISVLLTLGIILPARYVSLKKIYIYYVNMNLGEKAKKVLEMPIFEKMIALDEQLASFELSGNFNLPLLTFLKEDQQKEVEEIYYQFELNDISEEPANKLRTIATMKETQNYFLINVNKELKRISQAKHVEELFYEKAAFYHKRKQYFKAIQLIFEAIVSGATVMLYGRGKETNLDYRAKAKNKIEKLFPPSLAKEFIKLRKMRNRIAHGINQNRRYYETKTEELETLFNDAIKIYQTIKQNLKS</sequence>
<organism evidence="1 2">
    <name type="scientific">Fervidobacterium gondwanense DSM 13020</name>
    <dbReference type="NCBI Taxonomy" id="1121883"/>
    <lineage>
        <taxon>Bacteria</taxon>
        <taxon>Thermotogati</taxon>
        <taxon>Thermotogota</taxon>
        <taxon>Thermotogae</taxon>
        <taxon>Thermotogales</taxon>
        <taxon>Fervidobacteriaceae</taxon>
        <taxon>Fervidobacterium</taxon>
    </lineage>
</organism>
<evidence type="ECO:0000313" key="1">
    <source>
        <dbReference type="EMBL" id="SHN66574.1"/>
    </source>
</evidence>
<accession>A0A1M7T799</accession>